<sequence length="302" mass="32038">MRWRRSHQPGDHRETSEDVYTTTLLQLDEIFNPQQSSCVQVDTVCSRPVQDGIPAHRSIRGKGQHGGLPPRGSQQVGAGILLAEAVSSLNRPASSPAGGPAASLPVTSSARAGSCFRCGSSQHWADTGARPARCRTCVRCGHFARVCQPSAGPPASSSPGPSTMTNAVAVRQEDAIPIPAASPSSPGGVPGCGAQPRRTARALEPPSSLTASVCSMSEPHALHSSDVSSLHAVSHMFASWPVLFASARKCAGVPDCSCVVLELPLPPAKDLIFRLPPILRMPRRPRKRRKVHNEFKFMCGQQ</sequence>
<evidence type="ECO:0000313" key="2">
    <source>
        <dbReference type="Proteomes" id="UP000821845"/>
    </source>
</evidence>
<keyword evidence="2" id="KW-1185">Reference proteome</keyword>
<comment type="caution">
    <text evidence="1">The sequence shown here is derived from an EMBL/GenBank/DDBJ whole genome shotgun (WGS) entry which is preliminary data.</text>
</comment>
<reference evidence="1" key="1">
    <citation type="submission" date="2020-05" db="EMBL/GenBank/DDBJ databases">
        <title>Large-scale comparative analyses of tick genomes elucidate their genetic diversity and vector capacities.</title>
        <authorList>
            <person name="Jia N."/>
            <person name="Wang J."/>
            <person name="Shi W."/>
            <person name="Du L."/>
            <person name="Sun Y."/>
            <person name="Zhan W."/>
            <person name="Jiang J."/>
            <person name="Wang Q."/>
            <person name="Zhang B."/>
            <person name="Ji P."/>
            <person name="Sakyi L.B."/>
            <person name="Cui X."/>
            <person name="Yuan T."/>
            <person name="Jiang B."/>
            <person name="Yang W."/>
            <person name="Lam T.T.-Y."/>
            <person name="Chang Q."/>
            <person name="Ding S."/>
            <person name="Wang X."/>
            <person name="Zhu J."/>
            <person name="Ruan X."/>
            <person name="Zhao L."/>
            <person name="Wei J."/>
            <person name="Que T."/>
            <person name="Du C."/>
            <person name="Cheng J."/>
            <person name="Dai P."/>
            <person name="Han X."/>
            <person name="Huang E."/>
            <person name="Gao Y."/>
            <person name="Liu J."/>
            <person name="Shao H."/>
            <person name="Ye R."/>
            <person name="Li L."/>
            <person name="Wei W."/>
            <person name="Wang X."/>
            <person name="Wang C."/>
            <person name="Yang T."/>
            <person name="Huo Q."/>
            <person name="Li W."/>
            <person name="Guo W."/>
            <person name="Chen H."/>
            <person name="Zhou L."/>
            <person name="Ni X."/>
            <person name="Tian J."/>
            <person name="Zhou Y."/>
            <person name="Sheng Y."/>
            <person name="Liu T."/>
            <person name="Pan Y."/>
            <person name="Xia L."/>
            <person name="Li J."/>
            <person name="Zhao F."/>
            <person name="Cao W."/>
        </authorList>
    </citation>
    <scope>NUCLEOTIDE SEQUENCE</scope>
    <source>
        <strain evidence="1">Hyas-2018</strain>
    </source>
</reference>
<name>A0ACB7SZP2_HYAAI</name>
<dbReference type="Proteomes" id="UP000821845">
    <property type="component" value="Chromosome 2"/>
</dbReference>
<protein>
    <submittedName>
        <fullName evidence="1">Uncharacterized protein</fullName>
    </submittedName>
</protein>
<organism evidence="1 2">
    <name type="scientific">Hyalomma asiaticum</name>
    <name type="common">Tick</name>
    <dbReference type="NCBI Taxonomy" id="266040"/>
    <lineage>
        <taxon>Eukaryota</taxon>
        <taxon>Metazoa</taxon>
        <taxon>Ecdysozoa</taxon>
        <taxon>Arthropoda</taxon>
        <taxon>Chelicerata</taxon>
        <taxon>Arachnida</taxon>
        <taxon>Acari</taxon>
        <taxon>Parasitiformes</taxon>
        <taxon>Ixodida</taxon>
        <taxon>Ixodoidea</taxon>
        <taxon>Ixodidae</taxon>
        <taxon>Hyalomminae</taxon>
        <taxon>Hyalomma</taxon>
    </lineage>
</organism>
<proteinExistence type="predicted"/>
<evidence type="ECO:0000313" key="1">
    <source>
        <dbReference type="EMBL" id="KAH6940348.1"/>
    </source>
</evidence>
<gene>
    <name evidence="1" type="ORF">HPB50_026968</name>
</gene>
<accession>A0ACB7SZP2</accession>
<dbReference type="EMBL" id="CM023482">
    <property type="protein sequence ID" value="KAH6940348.1"/>
    <property type="molecule type" value="Genomic_DNA"/>
</dbReference>